<dbReference type="Proteomes" id="UP000260812">
    <property type="component" value="Unassembled WGS sequence"/>
</dbReference>
<accession>A0A3E3HZS0</accession>
<evidence type="ECO:0000256" key="2">
    <source>
        <dbReference type="ARBA" id="ARBA00022679"/>
    </source>
</evidence>
<name>A0A3E3HZS0_9FIRM</name>
<gene>
    <name evidence="4" type="ORF">DXC51_20040</name>
</gene>
<comment type="caution">
    <text evidence="4">The sequence shown here is derived from an EMBL/GenBank/DDBJ whole genome shotgun (WGS) entry which is preliminary data.</text>
</comment>
<dbReference type="Gene3D" id="3.90.550.10">
    <property type="entry name" value="Spore Coat Polysaccharide Biosynthesis Protein SpsA, Chain A"/>
    <property type="match status" value="1"/>
</dbReference>
<dbReference type="CDD" id="cd00761">
    <property type="entry name" value="Glyco_tranf_GTA_type"/>
    <property type="match status" value="1"/>
</dbReference>
<dbReference type="AlphaFoldDB" id="A0A3E3HZS0"/>
<organism evidence="4 5">
    <name type="scientific">Eisenbergiella massiliensis</name>
    <dbReference type="NCBI Taxonomy" id="1720294"/>
    <lineage>
        <taxon>Bacteria</taxon>
        <taxon>Bacillati</taxon>
        <taxon>Bacillota</taxon>
        <taxon>Clostridia</taxon>
        <taxon>Lachnospirales</taxon>
        <taxon>Lachnospiraceae</taxon>
        <taxon>Eisenbergiella</taxon>
    </lineage>
</organism>
<evidence type="ECO:0000259" key="3">
    <source>
        <dbReference type="Pfam" id="PF00535"/>
    </source>
</evidence>
<keyword evidence="5" id="KW-1185">Reference proteome</keyword>
<dbReference type="InterPro" id="IPR029044">
    <property type="entry name" value="Nucleotide-diphossugar_trans"/>
</dbReference>
<dbReference type="InterPro" id="IPR001173">
    <property type="entry name" value="Glyco_trans_2-like"/>
</dbReference>
<protein>
    <submittedName>
        <fullName evidence="4">Glycosyltransferase family 2 protein</fullName>
    </submittedName>
</protein>
<dbReference type="GeneID" id="97989098"/>
<dbReference type="PANTHER" id="PTHR22916:SF51">
    <property type="entry name" value="GLYCOSYLTRANSFERASE EPSH-RELATED"/>
    <property type="match status" value="1"/>
</dbReference>
<dbReference type="Pfam" id="PF00535">
    <property type="entry name" value="Glycos_transf_2"/>
    <property type="match status" value="1"/>
</dbReference>
<sequence length="340" mass="38663">MKQKLISVIVPVYNAENYLERCLNSIVNQTYSNLEIILVDDGSRDGGPQICDSYAAGDKRIRVIHKQNGGLMSAWMAGVNVSAGDYLSFIDSDDWVETNMMEEMLKEAAGIPGEVICGNFVIEKDGHSTSHFHELSPGIYEGALLENSIKRNLLGNERRTISMSRCMKLFPRELIVDNMIYCNPGIKMGEDVNIVLPALLDSRRVVILKEALHYHYFYNDASMVHKYDAGMYDGICLLIDAIKEIFSSKSITDWQEQWEKESLFLLMLAVKNELRGGKKGFTDRTKKICKAEHVKTIADKYKIRPEDNVNKLLIWVMRRPSVFRCGAGKIIFELYDRING</sequence>
<dbReference type="PANTHER" id="PTHR22916">
    <property type="entry name" value="GLYCOSYLTRANSFERASE"/>
    <property type="match status" value="1"/>
</dbReference>
<reference evidence="4" key="1">
    <citation type="submission" date="2018-08" db="EMBL/GenBank/DDBJ databases">
        <title>A genome reference for cultivated species of the human gut microbiota.</title>
        <authorList>
            <person name="Zou Y."/>
            <person name="Xue W."/>
            <person name="Luo G."/>
        </authorList>
    </citation>
    <scope>NUCLEOTIDE SEQUENCE [LARGE SCALE GENOMIC DNA]</scope>
    <source>
        <strain evidence="4">TF05-5AC</strain>
    </source>
</reference>
<keyword evidence="2 4" id="KW-0808">Transferase</keyword>
<dbReference type="EMBL" id="QVLV01000016">
    <property type="protein sequence ID" value="RGE57345.1"/>
    <property type="molecule type" value="Genomic_DNA"/>
</dbReference>
<dbReference type="GO" id="GO:0016757">
    <property type="term" value="F:glycosyltransferase activity"/>
    <property type="evidence" value="ECO:0007669"/>
    <property type="project" value="UniProtKB-KW"/>
</dbReference>
<proteinExistence type="predicted"/>
<evidence type="ECO:0000313" key="4">
    <source>
        <dbReference type="EMBL" id="RGE57345.1"/>
    </source>
</evidence>
<evidence type="ECO:0000313" key="5">
    <source>
        <dbReference type="Proteomes" id="UP000260812"/>
    </source>
</evidence>
<feature type="domain" description="Glycosyltransferase 2-like" evidence="3">
    <location>
        <begin position="7"/>
        <end position="143"/>
    </location>
</feature>
<evidence type="ECO:0000256" key="1">
    <source>
        <dbReference type="ARBA" id="ARBA00022676"/>
    </source>
</evidence>
<dbReference type="SUPFAM" id="SSF53448">
    <property type="entry name" value="Nucleotide-diphospho-sugar transferases"/>
    <property type="match status" value="1"/>
</dbReference>
<dbReference type="RefSeq" id="WP_021636936.1">
    <property type="nucleotide sequence ID" value="NZ_QVLV01000016.1"/>
</dbReference>
<keyword evidence="1" id="KW-0328">Glycosyltransferase</keyword>